<protein>
    <submittedName>
        <fullName evidence="5">Serine protease</fullName>
    </submittedName>
</protein>
<dbReference type="PROSITE" id="PS50106">
    <property type="entry name" value="PDZ"/>
    <property type="match status" value="1"/>
</dbReference>
<organism evidence="5 6">
    <name type="scientific">Jiulongibacter sediminis</name>
    <dbReference type="NCBI Taxonomy" id="1605367"/>
    <lineage>
        <taxon>Bacteria</taxon>
        <taxon>Pseudomonadati</taxon>
        <taxon>Bacteroidota</taxon>
        <taxon>Cytophagia</taxon>
        <taxon>Cytophagales</taxon>
        <taxon>Leadbetterellaceae</taxon>
        <taxon>Jiulongibacter</taxon>
    </lineage>
</organism>
<dbReference type="Gene3D" id="2.40.10.120">
    <property type="match status" value="1"/>
</dbReference>
<dbReference type="SUPFAM" id="SSF50494">
    <property type="entry name" value="Trypsin-like serine proteases"/>
    <property type="match status" value="1"/>
</dbReference>
<reference evidence="5 6" key="1">
    <citation type="submission" date="2015-07" db="EMBL/GenBank/DDBJ databases">
        <title>The draft genome sequence of Leadbetterella sp. JN14-9.</title>
        <authorList>
            <person name="Liu Y."/>
            <person name="Du J."/>
            <person name="Shao Z."/>
        </authorList>
    </citation>
    <scope>NUCLEOTIDE SEQUENCE [LARGE SCALE GENOMIC DNA]</scope>
    <source>
        <strain evidence="5 6">JN14-9</strain>
    </source>
</reference>
<dbReference type="OrthoDB" id="9758917at2"/>
<keyword evidence="3" id="KW-0378">Hydrolase</keyword>
<dbReference type="SUPFAM" id="SSF50156">
    <property type="entry name" value="PDZ domain-like"/>
    <property type="match status" value="1"/>
</dbReference>
<comment type="caution">
    <text evidence="5">The sequence shown here is derived from an EMBL/GenBank/DDBJ whole genome shotgun (WGS) entry which is preliminary data.</text>
</comment>
<accession>A0A0N8HA29</accession>
<keyword evidence="6" id="KW-1185">Reference proteome</keyword>
<sequence>MKNNLKIVLIAVLSSVATLAAYKMLGFEEKAVVLNESSYVGSSDSAAKLVNFANLPSAAPGDFTYAAGTSAPAVVHIKATSVRAVRQQRLPSIFEDFFGFDDQYFGQPRNQQQQSSGSGVIISEDGYIVTNNHVVEGADELEVATYDKRSYTAEVVGVDPSTDLAVIRIKEKNLPHLSFANSDDVKVGEWVLAVGNPFNLESTVTAGIVSAIGRDISILARSYQERLQREGVQGDSPIESFIQTDAAVNPGNSGGALVNLRGELIGINTAIASPNGAYAGYAFAVPSGIVKKVTTDLIKFGNVQRGYLGIQPVELNSKNVAEYKTKVSEGIYVNVVTEDGAANAAGIEPGDVIKEIDGIETKSEPKFREMIGRKRPGEKLKVVVDRDGKEKTFNVTLRNREGGKSIIKKPEANSAMAKMGVKVKDLSNSEKESLGVRNGVQVEKIFPAGTIARDTDIREGFIITRVGSVRVDSEKDFTEAIEAAVNNNEDGILICGVYENMSRNFCYGLTL</sequence>
<dbReference type="RefSeq" id="WP_055147817.1">
    <property type="nucleotide sequence ID" value="NZ_JXSZ01000006.1"/>
</dbReference>
<dbReference type="PRINTS" id="PR00834">
    <property type="entry name" value="PROTEASES2C"/>
</dbReference>
<dbReference type="Proteomes" id="UP000050454">
    <property type="component" value="Unassembled WGS sequence"/>
</dbReference>
<dbReference type="EMBL" id="LGTQ01000006">
    <property type="protein sequence ID" value="KPM49020.1"/>
    <property type="molecule type" value="Genomic_DNA"/>
</dbReference>
<dbReference type="Gene3D" id="2.30.42.10">
    <property type="match status" value="2"/>
</dbReference>
<dbReference type="InterPro" id="IPR009003">
    <property type="entry name" value="Peptidase_S1_PA"/>
</dbReference>
<dbReference type="PANTHER" id="PTHR22939">
    <property type="entry name" value="SERINE PROTEASE FAMILY S1C HTRA-RELATED"/>
    <property type="match status" value="1"/>
</dbReference>
<evidence type="ECO:0000259" key="4">
    <source>
        <dbReference type="PROSITE" id="PS50106"/>
    </source>
</evidence>
<evidence type="ECO:0000256" key="2">
    <source>
        <dbReference type="ARBA" id="ARBA00022670"/>
    </source>
</evidence>
<dbReference type="GO" id="GO:0004252">
    <property type="term" value="F:serine-type endopeptidase activity"/>
    <property type="evidence" value="ECO:0007669"/>
    <property type="project" value="InterPro"/>
</dbReference>
<dbReference type="PANTHER" id="PTHR22939:SF129">
    <property type="entry name" value="SERINE PROTEASE HTRA2, MITOCHONDRIAL"/>
    <property type="match status" value="1"/>
</dbReference>
<name>A0A0N8HA29_9BACT</name>
<dbReference type="SMART" id="SM00228">
    <property type="entry name" value="PDZ"/>
    <property type="match status" value="1"/>
</dbReference>
<evidence type="ECO:0000256" key="3">
    <source>
        <dbReference type="ARBA" id="ARBA00022801"/>
    </source>
</evidence>
<dbReference type="InterPro" id="IPR001478">
    <property type="entry name" value="PDZ"/>
</dbReference>
<dbReference type="Pfam" id="PF13365">
    <property type="entry name" value="Trypsin_2"/>
    <property type="match status" value="1"/>
</dbReference>
<dbReference type="GO" id="GO:0006508">
    <property type="term" value="P:proteolysis"/>
    <property type="evidence" value="ECO:0007669"/>
    <property type="project" value="UniProtKB-KW"/>
</dbReference>
<evidence type="ECO:0000256" key="1">
    <source>
        <dbReference type="ARBA" id="ARBA00010541"/>
    </source>
</evidence>
<gene>
    <name evidence="5" type="ORF">AFM12_07785</name>
</gene>
<evidence type="ECO:0000313" key="5">
    <source>
        <dbReference type="EMBL" id="KPM49020.1"/>
    </source>
</evidence>
<dbReference type="Pfam" id="PF13180">
    <property type="entry name" value="PDZ_2"/>
    <property type="match status" value="1"/>
</dbReference>
<feature type="domain" description="PDZ" evidence="4">
    <location>
        <begin position="297"/>
        <end position="388"/>
    </location>
</feature>
<proteinExistence type="inferred from homology"/>
<dbReference type="AlphaFoldDB" id="A0A0N8HA29"/>
<keyword evidence="2 5" id="KW-0645">Protease</keyword>
<dbReference type="InterPro" id="IPR036034">
    <property type="entry name" value="PDZ_sf"/>
</dbReference>
<dbReference type="InterPro" id="IPR001940">
    <property type="entry name" value="Peptidase_S1C"/>
</dbReference>
<evidence type="ECO:0000313" key="6">
    <source>
        <dbReference type="Proteomes" id="UP000050454"/>
    </source>
</evidence>
<comment type="similarity">
    <text evidence="1">Belongs to the peptidase S1C family.</text>
</comment>
<dbReference type="STRING" id="1605367.AFM12_07785"/>